<dbReference type="SUPFAM" id="SSF48208">
    <property type="entry name" value="Six-hairpin glycosidases"/>
    <property type="match status" value="1"/>
</dbReference>
<comment type="caution">
    <text evidence="3">The sequence shown here is derived from an EMBL/GenBank/DDBJ whole genome shotgun (WGS) entry which is preliminary data.</text>
</comment>
<protein>
    <submittedName>
        <fullName evidence="3">Glycoside hydrolase family 15 protein</fullName>
    </submittedName>
</protein>
<accession>A0ABT1XC96</accession>
<dbReference type="GO" id="GO:0016787">
    <property type="term" value="F:hydrolase activity"/>
    <property type="evidence" value="ECO:0007669"/>
    <property type="project" value="UniProtKB-KW"/>
</dbReference>
<keyword evidence="3" id="KW-0378">Hydrolase</keyword>
<evidence type="ECO:0000313" key="4">
    <source>
        <dbReference type="Proteomes" id="UP001524642"/>
    </source>
</evidence>
<dbReference type="Pfam" id="PF00723">
    <property type="entry name" value="Glyco_hydro_15"/>
    <property type="match status" value="1"/>
</dbReference>
<feature type="domain" description="GH15-like" evidence="1">
    <location>
        <begin position="224"/>
        <end position="586"/>
    </location>
</feature>
<organism evidence="3 4">
    <name type="scientific">Roseomonas populi</name>
    <dbReference type="NCBI Taxonomy" id="3121582"/>
    <lineage>
        <taxon>Bacteria</taxon>
        <taxon>Pseudomonadati</taxon>
        <taxon>Pseudomonadota</taxon>
        <taxon>Alphaproteobacteria</taxon>
        <taxon>Acetobacterales</taxon>
        <taxon>Roseomonadaceae</taxon>
        <taxon>Roseomonas</taxon>
    </lineage>
</organism>
<dbReference type="Gene3D" id="1.50.10.10">
    <property type="match status" value="1"/>
</dbReference>
<proteinExistence type="predicted"/>
<name>A0ABT1XC96_9PROT</name>
<evidence type="ECO:0000259" key="2">
    <source>
        <dbReference type="Pfam" id="PF19291"/>
    </source>
</evidence>
<reference evidence="3 4" key="1">
    <citation type="submission" date="2022-06" db="EMBL/GenBank/DDBJ databases">
        <title>Roseomonas CN29.</title>
        <authorList>
            <person name="Cheng Y."/>
            <person name="He X."/>
        </authorList>
    </citation>
    <scope>NUCLEOTIDE SEQUENCE [LARGE SCALE GENOMIC DNA]</scope>
    <source>
        <strain evidence="3 4">CN29</strain>
    </source>
</reference>
<dbReference type="Pfam" id="PF19291">
    <property type="entry name" value="TREH_N"/>
    <property type="match status" value="1"/>
</dbReference>
<dbReference type="EMBL" id="JANJOU010000041">
    <property type="protein sequence ID" value="MCR0985750.1"/>
    <property type="molecule type" value="Genomic_DNA"/>
</dbReference>
<sequence length="614" mass="68842">MKWSEPRMGEPIENHGIVGDLRTAALIGLDGTVDFLCWPRFDSPSVFASLLDDEKGGRFELAPQLNGIRHRQLYLPDTNVLLTRFLSQEGVAEISDYMALGPTQRLVRRAKAIRSPRAFRMRCAPRLDYARAEHAVREEAGTIVFEGGGQALRLRATVPLRIEGGDAVAEFTLAPNESAAFVLEDAAHGHARPADPNEVAECFKHTADTWREWSARSTYRGRWRDTVNRSALALKLMTSAEHGSIVAAPTFGLPETIGGVRNWDYRYTWIRDAAFTVYAFLRLGHTAEANAFMRWLAAREKECTDGKLELMYGLDGHRELEETILPHLSGYANSSPVRIGNGAEGQLQLDIYGELMDAAYLSDEYGEQISHEAWQGITRSMNWVARNWEQPDEGIWEVRGGRRHFLHSRLMCWVALDRAIRLAFKRSLPAPVAEWLAARDAIYEDIHTNFWNERIGAFVQSRNGSCLDAACLLMPLMRFISPTDPRWLSTLKAVGERLVDDSLVRRYEDASVDGLDGVEGSFNMCSFWYVECLARAGDVKMARFLFEKMLGYANHLGLYAEELGPAGEHLGNFPQAFTHLALISAAHYLDRALTAQEGPPRQPVGGMPVTLTEL</sequence>
<dbReference type="Proteomes" id="UP001524642">
    <property type="component" value="Unassembled WGS sequence"/>
</dbReference>
<feature type="domain" description="Trehalase-like N-terminal" evidence="2">
    <location>
        <begin position="3"/>
        <end position="184"/>
    </location>
</feature>
<gene>
    <name evidence="3" type="ORF">NRP21_27225</name>
</gene>
<keyword evidence="4" id="KW-1185">Reference proteome</keyword>
<dbReference type="PANTHER" id="PTHR31616">
    <property type="entry name" value="TREHALASE"/>
    <property type="match status" value="1"/>
</dbReference>
<dbReference type="InterPro" id="IPR012341">
    <property type="entry name" value="6hp_glycosidase-like_sf"/>
</dbReference>
<dbReference type="InterPro" id="IPR011613">
    <property type="entry name" value="GH15-like"/>
</dbReference>
<dbReference type="RefSeq" id="WP_257719395.1">
    <property type="nucleotide sequence ID" value="NZ_JANJOU010000041.1"/>
</dbReference>
<dbReference type="InterPro" id="IPR008928">
    <property type="entry name" value="6-hairpin_glycosidase_sf"/>
</dbReference>
<evidence type="ECO:0000259" key="1">
    <source>
        <dbReference type="Pfam" id="PF00723"/>
    </source>
</evidence>
<dbReference type="PANTHER" id="PTHR31616:SF0">
    <property type="entry name" value="GLUCAN 1,4-ALPHA-GLUCOSIDASE"/>
    <property type="match status" value="1"/>
</dbReference>
<evidence type="ECO:0000313" key="3">
    <source>
        <dbReference type="EMBL" id="MCR0985750.1"/>
    </source>
</evidence>
<dbReference type="InterPro" id="IPR045582">
    <property type="entry name" value="Trehalase-like_N"/>
</dbReference>